<name>E3M1I2_CAERE</name>
<dbReference type="Proteomes" id="UP000008281">
    <property type="component" value="Unassembled WGS sequence"/>
</dbReference>
<reference evidence="1" key="1">
    <citation type="submission" date="2007-07" db="EMBL/GenBank/DDBJ databases">
        <title>PCAP assembly of the Caenorhabditis remanei genome.</title>
        <authorList>
            <consortium name="The Caenorhabditis remanei Sequencing Consortium"/>
            <person name="Wilson R.K."/>
        </authorList>
    </citation>
    <scope>NUCLEOTIDE SEQUENCE [LARGE SCALE GENOMIC DNA]</scope>
    <source>
        <strain evidence="1">PB4641</strain>
    </source>
</reference>
<evidence type="ECO:0000313" key="1">
    <source>
        <dbReference type="EMBL" id="EFO88958.1"/>
    </source>
</evidence>
<keyword evidence="2" id="KW-1185">Reference proteome</keyword>
<accession>E3M1I2</accession>
<dbReference type="EMBL" id="DS268421">
    <property type="protein sequence ID" value="EFO88958.1"/>
    <property type="molecule type" value="Genomic_DNA"/>
</dbReference>
<organism evidence="2">
    <name type="scientific">Caenorhabditis remanei</name>
    <name type="common">Caenorhabditis vulgaris</name>
    <dbReference type="NCBI Taxonomy" id="31234"/>
    <lineage>
        <taxon>Eukaryota</taxon>
        <taxon>Metazoa</taxon>
        <taxon>Ecdysozoa</taxon>
        <taxon>Nematoda</taxon>
        <taxon>Chromadorea</taxon>
        <taxon>Rhabditida</taxon>
        <taxon>Rhabditina</taxon>
        <taxon>Rhabditomorpha</taxon>
        <taxon>Rhabditoidea</taxon>
        <taxon>Rhabditidae</taxon>
        <taxon>Peloderinae</taxon>
        <taxon>Caenorhabditis</taxon>
    </lineage>
</organism>
<dbReference type="AlphaFoldDB" id="E3M1I2"/>
<sequence>MASIEALATEPPAENCEVENLKNQLKEVREEARAQRATIVDLRNEIDRLKRKYLFLNAELNAMHGADRGDAETESRWLDMQLRVMRQEAEQAQVDRDRYRRLITIQEQMNQKDELIRNLQRQLEEATATTQNN</sequence>
<protein>
    <submittedName>
        <fullName evidence="1">Uncharacterized protein</fullName>
    </submittedName>
</protein>
<gene>
    <name evidence="1" type="ORF">CRE_06554</name>
</gene>
<dbReference type="HOGENOM" id="CLU_1908617_0_0_1"/>
<evidence type="ECO:0000313" key="2">
    <source>
        <dbReference type="Proteomes" id="UP000008281"/>
    </source>
</evidence>
<proteinExistence type="predicted"/>